<feature type="transmembrane region" description="Helical" evidence="10">
    <location>
        <begin position="7"/>
        <end position="30"/>
    </location>
</feature>
<evidence type="ECO:0000313" key="13">
    <source>
        <dbReference type="EMBL" id="AKV58682.1"/>
    </source>
</evidence>
<dbReference type="CDD" id="cd06225">
    <property type="entry name" value="HAMP"/>
    <property type="match status" value="1"/>
</dbReference>
<evidence type="ECO:0000313" key="14">
    <source>
        <dbReference type="Proteomes" id="UP000060016"/>
    </source>
</evidence>
<organism evidence="13 14">
    <name type="scientific">Corynebacterium riegelii</name>
    <dbReference type="NCBI Taxonomy" id="156976"/>
    <lineage>
        <taxon>Bacteria</taxon>
        <taxon>Bacillati</taxon>
        <taxon>Actinomycetota</taxon>
        <taxon>Actinomycetes</taxon>
        <taxon>Mycobacteriales</taxon>
        <taxon>Corynebacteriaceae</taxon>
        <taxon>Corynebacterium</taxon>
    </lineage>
</organism>
<reference evidence="13 14" key="1">
    <citation type="submission" date="2015-08" db="EMBL/GenBank/DDBJ databases">
        <authorList>
            <person name="Babu N.S."/>
            <person name="Beckwith C.J."/>
            <person name="Beseler K.G."/>
            <person name="Brison A."/>
            <person name="Carone J.V."/>
            <person name="Caskin T.P."/>
            <person name="Diamond M."/>
            <person name="Durham M.E."/>
            <person name="Foxe J.M."/>
            <person name="Go M."/>
            <person name="Henderson B.A."/>
            <person name="Jones I.B."/>
            <person name="McGettigan J.A."/>
            <person name="Micheletti S.J."/>
            <person name="Nasrallah M.E."/>
            <person name="Ortiz D."/>
            <person name="Piller C.R."/>
            <person name="Privatt S.R."/>
            <person name="Schneider S.L."/>
            <person name="Sharp S."/>
            <person name="Smith T.C."/>
            <person name="Stanton J.D."/>
            <person name="Ullery H.E."/>
            <person name="Wilson R.J."/>
            <person name="Serrano M.G."/>
            <person name="Buck G."/>
            <person name="Lee V."/>
            <person name="Wang Y."/>
            <person name="Carvalho R."/>
            <person name="Voegtly L."/>
            <person name="Shi R."/>
            <person name="Duckworth R."/>
            <person name="Johnson A."/>
            <person name="Loviza R."/>
            <person name="Walstead R."/>
            <person name="Shah Z."/>
            <person name="Kiflezghi M."/>
            <person name="Wade K."/>
            <person name="Ball S.L."/>
            <person name="Bradley K.W."/>
            <person name="Asai D.J."/>
            <person name="Bowman C.A."/>
            <person name="Russell D.A."/>
            <person name="Pope W.H."/>
            <person name="Jacobs-Sera D."/>
            <person name="Hendrix R.W."/>
            <person name="Hatfull G.F."/>
        </authorList>
    </citation>
    <scope>NUCLEOTIDE SEQUENCE [LARGE SCALE GENOMIC DNA]</scope>
    <source>
        <strain evidence="13 14">PUDD_83A45</strain>
    </source>
</reference>
<evidence type="ECO:0000256" key="9">
    <source>
        <dbReference type="ARBA" id="ARBA00023012"/>
    </source>
</evidence>
<evidence type="ECO:0000256" key="7">
    <source>
        <dbReference type="ARBA" id="ARBA00022777"/>
    </source>
</evidence>
<dbReference type="RefSeq" id="WP_052204871.1">
    <property type="nucleotide sequence ID" value="NZ_CP012342.1"/>
</dbReference>
<dbReference type="Proteomes" id="UP000060016">
    <property type="component" value="Chromosome"/>
</dbReference>
<dbReference type="InterPro" id="IPR036097">
    <property type="entry name" value="HisK_dim/P_sf"/>
</dbReference>
<evidence type="ECO:0000256" key="8">
    <source>
        <dbReference type="ARBA" id="ARBA00022989"/>
    </source>
</evidence>
<gene>
    <name evidence="13" type="ORF">AK829_05280</name>
</gene>
<evidence type="ECO:0000256" key="2">
    <source>
        <dbReference type="ARBA" id="ARBA00004236"/>
    </source>
</evidence>
<feature type="domain" description="Histidine kinase" evidence="11">
    <location>
        <begin position="147"/>
        <end position="322"/>
    </location>
</feature>
<dbReference type="InterPro" id="IPR003661">
    <property type="entry name" value="HisK_dim/P_dom"/>
</dbReference>
<dbReference type="Gene3D" id="3.30.565.10">
    <property type="entry name" value="Histidine kinase-like ATPase, C-terminal domain"/>
    <property type="match status" value="1"/>
</dbReference>
<keyword evidence="9" id="KW-0902">Two-component regulatory system</keyword>
<sequence>MTLRARITVMFVATTLGAGLLLIGLVYAYLRFTPVPFQAEFAGEGAVIDAAIPITNEILRTVLTISLVVLALMTAAAGAVGWFLAGLVIRPLRDIAATAQQITAGDTSVRITPPTANDEIAEVAGALNTMLDSLAAALAAQKRFASNASHELKTPIATIQTIADVALSNPAGATEALTRIREVNARNLRTVEGLLLLANAHSGHPLNPQPVDLSKLCKEIAAERGVRAEITEGVVVDGDPELLRQAVDNLVRNAVTHGAPNTATLALSHPATVSVTNADGDARSTTGHGLGLTLVQAIADAHRATFTITQHDDGSVVATLGF</sequence>
<dbReference type="InterPro" id="IPR003594">
    <property type="entry name" value="HATPase_dom"/>
</dbReference>
<dbReference type="Pfam" id="PF00672">
    <property type="entry name" value="HAMP"/>
    <property type="match status" value="1"/>
</dbReference>
<dbReference type="PANTHER" id="PTHR45436:SF5">
    <property type="entry name" value="SENSOR HISTIDINE KINASE TRCS"/>
    <property type="match status" value="1"/>
</dbReference>
<keyword evidence="5" id="KW-0808">Transferase</keyword>
<evidence type="ECO:0000256" key="5">
    <source>
        <dbReference type="ARBA" id="ARBA00022679"/>
    </source>
</evidence>
<keyword evidence="6 10" id="KW-0812">Transmembrane</keyword>
<keyword evidence="7" id="KW-0418">Kinase</keyword>
<dbReference type="KEGG" id="crie:AK829_05280"/>
<dbReference type="CDD" id="cd00082">
    <property type="entry name" value="HisKA"/>
    <property type="match status" value="1"/>
</dbReference>
<dbReference type="SMART" id="SM00388">
    <property type="entry name" value="HisKA"/>
    <property type="match status" value="1"/>
</dbReference>
<keyword evidence="14" id="KW-1185">Reference proteome</keyword>
<keyword evidence="10" id="KW-0472">Membrane</keyword>
<evidence type="ECO:0000259" key="11">
    <source>
        <dbReference type="PROSITE" id="PS50109"/>
    </source>
</evidence>
<evidence type="ECO:0000256" key="3">
    <source>
        <dbReference type="ARBA" id="ARBA00012438"/>
    </source>
</evidence>
<comment type="subcellular location">
    <subcellularLocation>
        <location evidence="2">Cell membrane</location>
    </subcellularLocation>
</comment>
<dbReference type="PANTHER" id="PTHR45436">
    <property type="entry name" value="SENSOR HISTIDINE KINASE YKOH"/>
    <property type="match status" value="1"/>
</dbReference>
<keyword evidence="8 10" id="KW-1133">Transmembrane helix</keyword>
<dbReference type="EMBL" id="CP012342">
    <property type="protein sequence ID" value="AKV58682.1"/>
    <property type="molecule type" value="Genomic_DNA"/>
</dbReference>
<keyword evidence="4" id="KW-0597">Phosphoprotein</keyword>
<name>A0A0K1RB81_9CORY</name>
<dbReference type="InterPro" id="IPR005467">
    <property type="entry name" value="His_kinase_dom"/>
</dbReference>
<dbReference type="Gene3D" id="1.10.287.130">
    <property type="match status" value="1"/>
</dbReference>
<comment type="catalytic activity">
    <reaction evidence="1">
        <text>ATP + protein L-histidine = ADP + protein N-phospho-L-histidine.</text>
        <dbReference type="EC" id="2.7.13.3"/>
    </reaction>
</comment>
<dbReference type="InterPro" id="IPR036890">
    <property type="entry name" value="HATPase_C_sf"/>
</dbReference>
<protein>
    <recommendedName>
        <fullName evidence="3">histidine kinase</fullName>
        <ecNumber evidence="3">2.7.13.3</ecNumber>
    </recommendedName>
</protein>
<dbReference type="Gene3D" id="6.10.340.10">
    <property type="match status" value="1"/>
</dbReference>
<dbReference type="AlphaFoldDB" id="A0A0K1RB81"/>
<evidence type="ECO:0000256" key="6">
    <source>
        <dbReference type="ARBA" id="ARBA00022692"/>
    </source>
</evidence>
<dbReference type="InterPro" id="IPR003660">
    <property type="entry name" value="HAMP_dom"/>
</dbReference>
<dbReference type="SMART" id="SM00304">
    <property type="entry name" value="HAMP"/>
    <property type="match status" value="1"/>
</dbReference>
<dbReference type="GO" id="GO:0000155">
    <property type="term" value="F:phosphorelay sensor kinase activity"/>
    <property type="evidence" value="ECO:0007669"/>
    <property type="project" value="InterPro"/>
</dbReference>
<dbReference type="GO" id="GO:0005886">
    <property type="term" value="C:plasma membrane"/>
    <property type="evidence" value="ECO:0007669"/>
    <property type="project" value="UniProtKB-SubCell"/>
</dbReference>
<dbReference type="SUPFAM" id="SSF158472">
    <property type="entry name" value="HAMP domain-like"/>
    <property type="match status" value="1"/>
</dbReference>
<evidence type="ECO:0000259" key="12">
    <source>
        <dbReference type="PROSITE" id="PS50885"/>
    </source>
</evidence>
<dbReference type="PROSITE" id="PS50109">
    <property type="entry name" value="HIS_KIN"/>
    <property type="match status" value="1"/>
</dbReference>
<dbReference type="EC" id="2.7.13.3" evidence="3"/>
<dbReference type="SUPFAM" id="SSF55874">
    <property type="entry name" value="ATPase domain of HSP90 chaperone/DNA topoisomerase II/histidine kinase"/>
    <property type="match status" value="1"/>
</dbReference>
<dbReference type="STRING" id="156976.AK829_05280"/>
<feature type="domain" description="HAMP" evidence="12">
    <location>
        <begin position="86"/>
        <end position="139"/>
    </location>
</feature>
<dbReference type="Pfam" id="PF02518">
    <property type="entry name" value="HATPase_c"/>
    <property type="match status" value="1"/>
</dbReference>
<evidence type="ECO:0000256" key="4">
    <source>
        <dbReference type="ARBA" id="ARBA00022553"/>
    </source>
</evidence>
<dbReference type="InterPro" id="IPR050428">
    <property type="entry name" value="TCS_sensor_his_kinase"/>
</dbReference>
<evidence type="ECO:0000256" key="1">
    <source>
        <dbReference type="ARBA" id="ARBA00000085"/>
    </source>
</evidence>
<dbReference type="SUPFAM" id="SSF47384">
    <property type="entry name" value="Homodimeric domain of signal transducing histidine kinase"/>
    <property type="match status" value="1"/>
</dbReference>
<dbReference type="Pfam" id="PF00512">
    <property type="entry name" value="HisKA"/>
    <property type="match status" value="1"/>
</dbReference>
<evidence type="ECO:0000256" key="10">
    <source>
        <dbReference type="SAM" id="Phobius"/>
    </source>
</evidence>
<accession>A0A0K1RB81</accession>
<dbReference type="PATRIC" id="fig|156976.3.peg.1050"/>
<dbReference type="PROSITE" id="PS50885">
    <property type="entry name" value="HAMP"/>
    <property type="match status" value="1"/>
</dbReference>
<feature type="transmembrane region" description="Helical" evidence="10">
    <location>
        <begin position="62"/>
        <end position="85"/>
    </location>
</feature>
<proteinExistence type="predicted"/>